<dbReference type="SUPFAM" id="SSF49785">
    <property type="entry name" value="Galactose-binding domain-like"/>
    <property type="match status" value="1"/>
</dbReference>
<dbReference type="AlphaFoldDB" id="A0AAV2S5K5"/>
<dbReference type="EMBL" id="CAXKWB010048146">
    <property type="protein sequence ID" value="CAL4166381.1"/>
    <property type="molecule type" value="Genomic_DNA"/>
</dbReference>
<name>A0AAV2S5K5_MEGNR</name>
<organism evidence="1 2">
    <name type="scientific">Meganyctiphanes norvegica</name>
    <name type="common">Northern krill</name>
    <name type="synonym">Thysanopoda norvegica</name>
    <dbReference type="NCBI Taxonomy" id="48144"/>
    <lineage>
        <taxon>Eukaryota</taxon>
        <taxon>Metazoa</taxon>
        <taxon>Ecdysozoa</taxon>
        <taxon>Arthropoda</taxon>
        <taxon>Crustacea</taxon>
        <taxon>Multicrustacea</taxon>
        <taxon>Malacostraca</taxon>
        <taxon>Eumalacostraca</taxon>
        <taxon>Eucarida</taxon>
        <taxon>Euphausiacea</taxon>
        <taxon>Euphausiidae</taxon>
        <taxon>Meganyctiphanes</taxon>
    </lineage>
</organism>
<feature type="non-terminal residue" evidence="1">
    <location>
        <position position="1"/>
    </location>
</feature>
<dbReference type="Gene3D" id="2.60.120.260">
    <property type="entry name" value="Galactose-binding domain-like"/>
    <property type="match status" value="1"/>
</dbReference>
<evidence type="ECO:0000313" key="1">
    <source>
        <dbReference type="EMBL" id="CAL4166381.1"/>
    </source>
</evidence>
<evidence type="ECO:0000313" key="2">
    <source>
        <dbReference type="Proteomes" id="UP001497623"/>
    </source>
</evidence>
<sequence length="230" mass="25809">GDLWRPVRVDLDKVKTIGDYDNEHLETHSGLRAITACAALCGQHTWCELWCQQEDGACILRDLFISPAYEEESDSNVQTCFTKRATDYSTDAVQIYGSTHMGTRPKSVKENLLDGLQSLDSGDGCYVSETTSNAFVMFDLGMEKLVNEVHVFPGSTYAAENYFGPLEIRIGQSLVVNNDFNSYKLLGKYSNSTQSRQEVVITPSKPVTGRYLSVQQMRNGYFFICHIEIL</sequence>
<reference evidence="1 2" key="1">
    <citation type="submission" date="2024-05" db="EMBL/GenBank/DDBJ databases">
        <authorList>
            <person name="Wallberg A."/>
        </authorList>
    </citation>
    <scope>NUCLEOTIDE SEQUENCE [LARGE SCALE GENOMIC DNA]</scope>
</reference>
<proteinExistence type="predicted"/>
<protein>
    <submittedName>
        <fullName evidence="1">Uncharacterized protein</fullName>
    </submittedName>
</protein>
<dbReference type="Proteomes" id="UP001497623">
    <property type="component" value="Unassembled WGS sequence"/>
</dbReference>
<gene>
    <name evidence="1" type="ORF">MNOR_LOCUS33426</name>
</gene>
<accession>A0AAV2S5K5</accession>
<dbReference type="InterPro" id="IPR008979">
    <property type="entry name" value="Galactose-bd-like_sf"/>
</dbReference>
<keyword evidence="2" id="KW-1185">Reference proteome</keyword>
<comment type="caution">
    <text evidence="1">The sequence shown here is derived from an EMBL/GenBank/DDBJ whole genome shotgun (WGS) entry which is preliminary data.</text>
</comment>